<dbReference type="Proteomes" id="UP001212152">
    <property type="component" value="Unassembled WGS sequence"/>
</dbReference>
<dbReference type="PANTHER" id="PTHR12673">
    <property type="entry name" value="FACIOGENITAL DYSPLASIA PROTEIN"/>
    <property type="match status" value="1"/>
</dbReference>
<protein>
    <submittedName>
        <fullName evidence="6">Protein T2</fullName>
    </submittedName>
</protein>
<dbReference type="CDD" id="cd00160">
    <property type="entry name" value="RhoGEF"/>
    <property type="match status" value="1"/>
</dbReference>
<feature type="region of interest" description="Disordered" evidence="3">
    <location>
        <begin position="457"/>
        <end position="476"/>
    </location>
</feature>
<evidence type="ECO:0000259" key="4">
    <source>
        <dbReference type="PROSITE" id="PS50002"/>
    </source>
</evidence>
<feature type="compositionally biased region" description="Low complexity" evidence="3">
    <location>
        <begin position="1136"/>
        <end position="1150"/>
    </location>
</feature>
<dbReference type="PROSITE" id="PS50002">
    <property type="entry name" value="SH3"/>
    <property type="match status" value="1"/>
</dbReference>
<evidence type="ECO:0000313" key="7">
    <source>
        <dbReference type="Proteomes" id="UP001212152"/>
    </source>
</evidence>
<feature type="compositionally biased region" description="Low complexity" evidence="3">
    <location>
        <begin position="367"/>
        <end position="392"/>
    </location>
</feature>
<dbReference type="InterPro" id="IPR035899">
    <property type="entry name" value="DBL_dom_sf"/>
</dbReference>
<dbReference type="InterPro" id="IPR036028">
    <property type="entry name" value="SH3-like_dom_sf"/>
</dbReference>
<dbReference type="GO" id="GO:0005737">
    <property type="term" value="C:cytoplasm"/>
    <property type="evidence" value="ECO:0007669"/>
    <property type="project" value="TreeGrafter"/>
</dbReference>
<feature type="region of interest" description="Disordered" evidence="3">
    <location>
        <begin position="79"/>
        <end position="125"/>
    </location>
</feature>
<dbReference type="Gene3D" id="1.20.900.10">
    <property type="entry name" value="Dbl homology (DH) domain"/>
    <property type="match status" value="1"/>
</dbReference>
<feature type="compositionally biased region" description="Low complexity" evidence="3">
    <location>
        <begin position="242"/>
        <end position="255"/>
    </location>
</feature>
<feature type="region of interest" description="Disordered" evidence="3">
    <location>
        <begin position="1035"/>
        <end position="1066"/>
    </location>
</feature>
<dbReference type="SUPFAM" id="SSF48065">
    <property type="entry name" value="DBL homology domain (DH-domain)"/>
    <property type="match status" value="1"/>
</dbReference>
<feature type="region of interest" description="Disordered" evidence="3">
    <location>
        <begin position="657"/>
        <end position="705"/>
    </location>
</feature>
<feature type="region of interest" description="Disordered" evidence="3">
    <location>
        <begin position="228"/>
        <end position="275"/>
    </location>
</feature>
<dbReference type="PANTHER" id="PTHR12673:SF159">
    <property type="entry name" value="LD03170P"/>
    <property type="match status" value="1"/>
</dbReference>
<dbReference type="SMART" id="SM00325">
    <property type="entry name" value="RhoGEF"/>
    <property type="match status" value="1"/>
</dbReference>
<dbReference type="Pfam" id="PF00621">
    <property type="entry name" value="RhoGEF"/>
    <property type="match status" value="1"/>
</dbReference>
<dbReference type="InterPro" id="IPR001452">
    <property type="entry name" value="SH3_domain"/>
</dbReference>
<dbReference type="SUPFAM" id="SSF50044">
    <property type="entry name" value="SH3-domain"/>
    <property type="match status" value="2"/>
</dbReference>
<feature type="compositionally biased region" description="Low complexity" evidence="3">
    <location>
        <begin position="194"/>
        <end position="212"/>
    </location>
</feature>
<feature type="compositionally biased region" description="Pro residues" evidence="3">
    <location>
        <begin position="685"/>
        <end position="702"/>
    </location>
</feature>
<dbReference type="GO" id="GO:0005085">
    <property type="term" value="F:guanyl-nucleotide exchange factor activity"/>
    <property type="evidence" value="ECO:0007669"/>
    <property type="project" value="InterPro"/>
</dbReference>
<feature type="compositionally biased region" description="Polar residues" evidence="3">
    <location>
        <begin position="558"/>
        <end position="567"/>
    </location>
</feature>
<organism evidence="6 7">
    <name type="scientific">Geranomyces variabilis</name>
    <dbReference type="NCBI Taxonomy" id="109894"/>
    <lineage>
        <taxon>Eukaryota</taxon>
        <taxon>Fungi</taxon>
        <taxon>Fungi incertae sedis</taxon>
        <taxon>Chytridiomycota</taxon>
        <taxon>Chytridiomycota incertae sedis</taxon>
        <taxon>Chytridiomycetes</taxon>
        <taxon>Spizellomycetales</taxon>
        <taxon>Powellomycetaceae</taxon>
        <taxon>Geranomyces</taxon>
    </lineage>
</organism>
<dbReference type="InterPro" id="IPR000219">
    <property type="entry name" value="DH_dom"/>
</dbReference>
<evidence type="ECO:0000256" key="1">
    <source>
        <dbReference type="ARBA" id="ARBA00022443"/>
    </source>
</evidence>
<keyword evidence="7" id="KW-1185">Reference proteome</keyword>
<accession>A0AAD5TNN8</accession>
<dbReference type="AlphaFoldDB" id="A0AAD5TNN8"/>
<feature type="domain" description="SH3" evidence="4">
    <location>
        <begin position="389"/>
        <end position="452"/>
    </location>
</feature>
<dbReference type="PROSITE" id="PS50010">
    <property type="entry name" value="DH_2"/>
    <property type="match status" value="1"/>
</dbReference>
<feature type="domain" description="DH" evidence="5">
    <location>
        <begin position="717"/>
        <end position="905"/>
    </location>
</feature>
<feature type="region of interest" description="Disordered" evidence="3">
    <location>
        <begin position="543"/>
        <end position="567"/>
    </location>
</feature>
<feature type="region of interest" description="Disordered" evidence="3">
    <location>
        <begin position="342"/>
        <end position="392"/>
    </location>
</feature>
<dbReference type="EMBL" id="JADGJQ010000010">
    <property type="protein sequence ID" value="KAJ3182093.1"/>
    <property type="molecule type" value="Genomic_DNA"/>
</dbReference>
<sequence length="1206" mass="129392">MSSSPHYDNNGSTADEHVLLDSLAKLMAFAAELRRVDPTHGAFRLNELVYHQPDAALADLALVRAHVTHLEDAVRAGTWKGKGRAAASGSPMGGSASYALNHPAQSPPPTPAQHHLQEPTAAELVSPAAPVRAPGWTPPGAVKLPELAVPQGPLRSGSGGGTTSYLTNEVHNSPVAYADHAEPYSYYNAGADGAARSRPPAAASSLRSSLPPQHDSAAIYEAAPVNPAVARSASRPPPPPAMASQSSQSSSPDAMGMKGGPGSITASMFPPVDPTQVRPENVYVAFLEHRKSDPTSMDINLKAGDKVRITCVMDGNEVALGINVATGAEGTFPLACITQQLGGDRKRPATPGHTPTLSSSSAQQTRPAESVSSYASASGGSSSSAPQPGQPGRYLAVKTFNAQNELETSLKLGDEVDVMFFGGENGETAYGLHRMTKIQGAFPASHLRLMPDAPTLQEEEKWQQQSATSPVSPGSINKTEELYAQEHAFAIASGMELPSRTTSLSVRRASTSSSAQSEGLSRTSSVYDTSRSDIVPADSYHQLHHPHQQPLSHRPAASTPSTGDMNTTIKRIEEENDIVYREYWDTTGTLKAGGKPVPLSMNLKLMKDLTSNIARQGFHTDNTEERLRERAAWADAADLASQQSSQHLYQNALATPRSTGAHPAYAGGGPARPSILRPHSHPAPHPHPGLSPAPIPTPPVPSHSPAALELASRRRAVVLEVINELRYTEERYANDLRTLVDHIMRPLLDENVVARRADVDNIFKNVPELARLAECVARELDDAARVFDTDPFALGPVFLKHVEEWNYYVKYVENYAMAKKTIRRLEDSRTGGEAFKQFLEKCRRKPECNRVDLSGFLILPIQRISRYWLLLQRLRKHCDQNDPAHETIEVAEQYMLQMGSMLDYAKRRDDDIHRMFEIATEVENFPTNLISFTQRRFVKDFEVEDCSDGKRAVVFLFSDCFLVCGVRKPKDVAKGKKFDLRERFEVVATLVGEDADDGGVLYLRAGGAGGSAGEVAPHPPLHHRSSIASSISSSTQRLFGGSGANSVHSSDSHLAPPSAGGGGGAGVSAANAATILRFPDAKRRGEFTAALAKCRARLVEPAPAAATANAALQQPAPVQSPAPTMLAPGGRGSDSHQYPPHQQYHHQQQQLGQRPTVMSGIGAPPSVAGGGGPPSASAYYRNDQELLDDLYYSIKGGGAPARAPGQ</sequence>
<evidence type="ECO:0000259" key="5">
    <source>
        <dbReference type="PROSITE" id="PS50010"/>
    </source>
</evidence>
<evidence type="ECO:0000256" key="2">
    <source>
        <dbReference type="PROSITE-ProRule" id="PRU00192"/>
    </source>
</evidence>
<feature type="compositionally biased region" description="Polar residues" evidence="3">
    <location>
        <begin position="518"/>
        <end position="529"/>
    </location>
</feature>
<feature type="region of interest" description="Disordered" evidence="3">
    <location>
        <begin position="1110"/>
        <end position="1181"/>
    </location>
</feature>
<reference evidence="6" key="1">
    <citation type="submission" date="2020-05" db="EMBL/GenBank/DDBJ databases">
        <title>Phylogenomic resolution of chytrid fungi.</title>
        <authorList>
            <person name="Stajich J.E."/>
            <person name="Amses K."/>
            <person name="Simmons R."/>
            <person name="Seto K."/>
            <person name="Myers J."/>
            <person name="Bonds A."/>
            <person name="Quandt C.A."/>
            <person name="Barry K."/>
            <person name="Liu P."/>
            <person name="Grigoriev I."/>
            <person name="Longcore J.E."/>
            <person name="James T.Y."/>
        </authorList>
    </citation>
    <scope>NUCLEOTIDE SEQUENCE</scope>
    <source>
        <strain evidence="6">JEL0379</strain>
    </source>
</reference>
<keyword evidence="1 2" id="KW-0728">SH3 domain</keyword>
<feature type="region of interest" description="Disordered" evidence="3">
    <location>
        <begin position="192"/>
        <end position="213"/>
    </location>
</feature>
<feature type="region of interest" description="Disordered" evidence="3">
    <location>
        <begin position="502"/>
        <end position="529"/>
    </location>
</feature>
<comment type="caution">
    <text evidence="6">The sequence shown here is derived from an EMBL/GenBank/DDBJ whole genome shotgun (WGS) entry which is preliminary data.</text>
</comment>
<feature type="compositionally biased region" description="Low complexity" evidence="3">
    <location>
        <begin position="502"/>
        <end position="517"/>
    </location>
</feature>
<feature type="compositionally biased region" description="Low complexity" evidence="3">
    <location>
        <begin position="84"/>
        <end position="97"/>
    </location>
</feature>
<name>A0AAD5TNN8_9FUNG</name>
<proteinExistence type="predicted"/>
<feature type="compositionally biased region" description="Polar residues" evidence="3">
    <location>
        <begin position="353"/>
        <end position="366"/>
    </location>
</feature>
<evidence type="ECO:0000313" key="6">
    <source>
        <dbReference type="EMBL" id="KAJ3182093.1"/>
    </source>
</evidence>
<feature type="compositionally biased region" description="Polar residues" evidence="3">
    <location>
        <begin position="463"/>
        <end position="476"/>
    </location>
</feature>
<evidence type="ECO:0000256" key="3">
    <source>
        <dbReference type="SAM" id="MobiDB-lite"/>
    </source>
</evidence>
<dbReference type="InterPro" id="IPR051092">
    <property type="entry name" value="FYVE_RhoGEF_PH"/>
</dbReference>
<gene>
    <name evidence="6" type="primary">ECT2_1</name>
    <name evidence="6" type="ORF">HDU87_000440</name>
</gene>